<proteinExistence type="predicted"/>
<gene>
    <name evidence="1" type="ORF">ATANTOWER_015455</name>
</gene>
<reference evidence="1 2" key="1">
    <citation type="submission" date="2021-07" db="EMBL/GenBank/DDBJ databases">
        <authorList>
            <person name="Palmer J.M."/>
        </authorList>
    </citation>
    <scope>NUCLEOTIDE SEQUENCE [LARGE SCALE GENOMIC DNA]</scope>
    <source>
        <strain evidence="1 2">AT_MEX2019</strain>
        <tissue evidence="1">Muscle</tissue>
    </source>
</reference>
<dbReference type="EMBL" id="JAHUTI010088544">
    <property type="protein sequence ID" value="MED6259918.1"/>
    <property type="molecule type" value="Genomic_DNA"/>
</dbReference>
<comment type="caution">
    <text evidence="1">The sequence shown here is derived from an EMBL/GenBank/DDBJ whole genome shotgun (WGS) entry which is preliminary data.</text>
</comment>
<accession>A0ABU7CE06</accession>
<keyword evidence="2" id="KW-1185">Reference proteome</keyword>
<sequence length="115" mass="13563">MLKSNYPQNLVTWQQQLPSSVWDNLFRPDFSFFSHTGGFMSMDDLFTVIPQHWNLVLVQDLSRPLQNLHFIFSTNQDLLLYWLIVLLYNPHALEPTSGFSGKEQNSWVYQLQRSV</sequence>
<organism evidence="1 2">
    <name type="scientific">Ataeniobius toweri</name>
    <dbReference type="NCBI Taxonomy" id="208326"/>
    <lineage>
        <taxon>Eukaryota</taxon>
        <taxon>Metazoa</taxon>
        <taxon>Chordata</taxon>
        <taxon>Craniata</taxon>
        <taxon>Vertebrata</taxon>
        <taxon>Euteleostomi</taxon>
        <taxon>Actinopterygii</taxon>
        <taxon>Neopterygii</taxon>
        <taxon>Teleostei</taxon>
        <taxon>Neoteleostei</taxon>
        <taxon>Acanthomorphata</taxon>
        <taxon>Ovalentaria</taxon>
        <taxon>Atherinomorphae</taxon>
        <taxon>Cyprinodontiformes</taxon>
        <taxon>Goodeidae</taxon>
        <taxon>Ataeniobius</taxon>
    </lineage>
</organism>
<name>A0ABU7CE06_9TELE</name>
<evidence type="ECO:0000313" key="2">
    <source>
        <dbReference type="Proteomes" id="UP001345963"/>
    </source>
</evidence>
<evidence type="ECO:0000313" key="1">
    <source>
        <dbReference type="EMBL" id="MED6259918.1"/>
    </source>
</evidence>
<protein>
    <submittedName>
        <fullName evidence="1">Uncharacterized protein</fullName>
    </submittedName>
</protein>
<dbReference type="Proteomes" id="UP001345963">
    <property type="component" value="Unassembled WGS sequence"/>
</dbReference>